<reference evidence="7" key="1">
    <citation type="submission" date="2020-02" db="EMBL/GenBank/DDBJ databases">
        <authorList>
            <person name="Meier V. D."/>
        </authorList>
    </citation>
    <scope>NUCLEOTIDE SEQUENCE</scope>
    <source>
        <strain evidence="7">AVDCRST_MAG90</strain>
    </source>
</reference>
<evidence type="ECO:0000256" key="3">
    <source>
        <dbReference type="ARBA" id="ARBA00022842"/>
    </source>
</evidence>
<feature type="non-terminal residue" evidence="7">
    <location>
        <position position="140"/>
    </location>
</feature>
<dbReference type="PRINTS" id="PR00377">
    <property type="entry name" value="IMPHPHTASES"/>
</dbReference>
<evidence type="ECO:0000256" key="2">
    <source>
        <dbReference type="ARBA" id="ARBA00022723"/>
    </source>
</evidence>
<dbReference type="InterPro" id="IPR000760">
    <property type="entry name" value="Inositol_monophosphatase-like"/>
</dbReference>
<proteinExistence type="predicted"/>
<feature type="binding site" evidence="6">
    <location>
        <position position="72"/>
    </location>
    <ligand>
        <name>Mg(2+)</name>
        <dbReference type="ChEBI" id="CHEBI:18420"/>
        <label>1</label>
        <note>catalytic</note>
    </ligand>
</feature>
<protein>
    <recommendedName>
        <fullName evidence="4">3'(2'),5-bisphosphonucleoside 3'(2')-phosphohydrolase</fullName>
    </recommendedName>
    <alternativeName>
        <fullName evidence="5">DPNPase</fullName>
    </alternativeName>
</protein>
<feature type="binding site" evidence="6">
    <location>
        <position position="88"/>
    </location>
    <ligand>
        <name>Mg(2+)</name>
        <dbReference type="ChEBI" id="CHEBI:18420"/>
        <label>1</label>
        <note>catalytic</note>
    </ligand>
</feature>
<dbReference type="PANTHER" id="PTHR43028:SF5">
    <property type="entry name" value="3'(2'),5'-BISPHOSPHATE NUCLEOTIDASE 1"/>
    <property type="match status" value="1"/>
</dbReference>
<keyword evidence="7" id="KW-0378">Hydrolase</keyword>
<dbReference type="Gene3D" id="3.30.540.10">
    <property type="entry name" value="Fructose-1,6-Bisphosphatase, subunit A, domain 1"/>
    <property type="match status" value="1"/>
</dbReference>
<dbReference type="PROSITE" id="PS00629">
    <property type="entry name" value="IMP_1"/>
    <property type="match status" value="1"/>
</dbReference>
<gene>
    <name evidence="7" type="ORF">AVDCRST_MAG90-1852</name>
</gene>
<dbReference type="InterPro" id="IPR020583">
    <property type="entry name" value="Inositol_monoP_metal-BS"/>
</dbReference>
<evidence type="ECO:0000256" key="5">
    <source>
        <dbReference type="ARBA" id="ARBA00042530"/>
    </source>
</evidence>
<keyword evidence="2 6" id="KW-0479">Metal-binding</keyword>
<evidence type="ECO:0000256" key="1">
    <source>
        <dbReference type="ARBA" id="ARBA00001625"/>
    </source>
</evidence>
<dbReference type="InterPro" id="IPR050725">
    <property type="entry name" value="CysQ/Inositol_MonoPase"/>
</dbReference>
<dbReference type="GO" id="GO:0000103">
    <property type="term" value="P:sulfate assimilation"/>
    <property type="evidence" value="ECO:0007669"/>
    <property type="project" value="TreeGrafter"/>
</dbReference>
<feature type="binding site" evidence="6">
    <location>
        <position position="90"/>
    </location>
    <ligand>
        <name>Mg(2+)</name>
        <dbReference type="ChEBI" id="CHEBI:18420"/>
        <label>2</label>
    </ligand>
</feature>
<dbReference type="EMBL" id="CADCUC010000357">
    <property type="protein sequence ID" value="CAA9337998.1"/>
    <property type="molecule type" value="Genomic_DNA"/>
</dbReference>
<evidence type="ECO:0000256" key="6">
    <source>
        <dbReference type="PIRSR" id="PIRSR600760-2"/>
    </source>
</evidence>
<dbReference type="GO" id="GO:0008441">
    <property type="term" value="F:3'(2'),5'-bisphosphate nucleotidase activity"/>
    <property type="evidence" value="ECO:0007669"/>
    <property type="project" value="UniProtKB-EC"/>
</dbReference>
<dbReference type="SUPFAM" id="SSF56655">
    <property type="entry name" value="Carbohydrate phosphatase"/>
    <property type="match status" value="1"/>
</dbReference>
<keyword evidence="3 6" id="KW-0460">Magnesium</keyword>
<comment type="catalytic activity">
    <reaction evidence="1">
        <text>adenosine 3',5'-bisphosphate + H2O = AMP + phosphate</text>
        <dbReference type="Rhea" id="RHEA:10040"/>
        <dbReference type="ChEBI" id="CHEBI:15377"/>
        <dbReference type="ChEBI" id="CHEBI:43474"/>
        <dbReference type="ChEBI" id="CHEBI:58343"/>
        <dbReference type="ChEBI" id="CHEBI:456215"/>
        <dbReference type="EC" id="3.1.3.7"/>
    </reaction>
</comment>
<sequence length="140" mass="14873">MRLDDPARDGIALDLAQIACEAADLLRGFDCAATAHHLKGDGSPTTQADLAAERLIIDRLARRFPDVPAVAEETANAAVPGDLFFLVDPLDGTRDFLNGSPEWTVNIALVDGDRVVAGAMHAPRLGRLFVGGRSAWEVAV</sequence>
<name>A0A6J4LPQ1_9HYPH</name>
<accession>A0A6J4LPQ1</accession>
<dbReference type="PANTHER" id="PTHR43028">
    <property type="entry name" value="3'(2'),5'-BISPHOSPHATE NUCLEOTIDASE 1"/>
    <property type="match status" value="1"/>
</dbReference>
<dbReference type="Pfam" id="PF00459">
    <property type="entry name" value="Inositol_P"/>
    <property type="match status" value="1"/>
</dbReference>
<comment type="cofactor">
    <cofactor evidence="6">
        <name>Mg(2+)</name>
        <dbReference type="ChEBI" id="CHEBI:18420"/>
    </cofactor>
</comment>
<dbReference type="GO" id="GO:0050427">
    <property type="term" value="P:3'-phosphoadenosine 5'-phosphosulfate metabolic process"/>
    <property type="evidence" value="ECO:0007669"/>
    <property type="project" value="TreeGrafter"/>
</dbReference>
<feature type="binding site" evidence="6">
    <location>
        <position position="91"/>
    </location>
    <ligand>
        <name>Mg(2+)</name>
        <dbReference type="ChEBI" id="CHEBI:18420"/>
        <label>1</label>
        <note>catalytic</note>
    </ligand>
</feature>
<evidence type="ECO:0000256" key="4">
    <source>
        <dbReference type="ARBA" id="ARBA00041694"/>
    </source>
</evidence>
<dbReference type="GO" id="GO:0046872">
    <property type="term" value="F:metal ion binding"/>
    <property type="evidence" value="ECO:0007669"/>
    <property type="project" value="UniProtKB-KW"/>
</dbReference>
<evidence type="ECO:0000313" key="7">
    <source>
        <dbReference type="EMBL" id="CAA9337998.1"/>
    </source>
</evidence>
<organism evidence="7">
    <name type="scientific">uncultured Microvirga sp</name>
    <dbReference type="NCBI Taxonomy" id="412392"/>
    <lineage>
        <taxon>Bacteria</taxon>
        <taxon>Pseudomonadati</taxon>
        <taxon>Pseudomonadota</taxon>
        <taxon>Alphaproteobacteria</taxon>
        <taxon>Hyphomicrobiales</taxon>
        <taxon>Methylobacteriaceae</taxon>
        <taxon>Microvirga</taxon>
        <taxon>environmental samples</taxon>
    </lineage>
</organism>
<dbReference type="AlphaFoldDB" id="A0A6J4LPQ1"/>